<protein>
    <submittedName>
        <fullName evidence="5">Gamma-glutamyltranspeptidase/glutathione hydrolase</fullName>
        <ecNumber evidence="5">2.3.2.2</ecNumber>
        <ecNumber evidence="5">3.4.19.13</ecNumber>
    </submittedName>
</protein>
<dbReference type="EMBL" id="JACHGB010000004">
    <property type="protein sequence ID" value="MBB5272173.1"/>
    <property type="molecule type" value="Genomic_DNA"/>
</dbReference>
<accession>A0A7W8M8V2</accession>
<dbReference type="InterPro" id="IPR043138">
    <property type="entry name" value="GGT_lsub"/>
</dbReference>
<comment type="caution">
    <text evidence="5">The sequence shown here is derived from an EMBL/GenBank/DDBJ whole genome shotgun (WGS) entry which is preliminary data.</text>
</comment>
<dbReference type="Pfam" id="PF01019">
    <property type="entry name" value="G_glu_transpept"/>
    <property type="match status" value="1"/>
</dbReference>
<dbReference type="AlphaFoldDB" id="A0A7W8M8V2"/>
<reference evidence="5 6" key="1">
    <citation type="submission" date="2020-08" db="EMBL/GenBank/DDBJ databases">
        <title>Genomic Encyclopedia of Type Strains, Phase IV (KMG-IV): sequencing the most valuable type-strain genomes for metagenomic binning, comparative biology and taxonomic classification.</title>
        <authorList>
            <person name="Goeker M."/>
        </authorList>
    </citation>
    <scope>NUCLEOTIDE SEQUENCE [LARGE SCALE GENOMIC DNA]</scope>
    <source>
        <strain evidence="5 6">DSM 29781</strain>
    </source>
</reference>
<keyword evidence="2 5" id="KW-0808">Transferase</keyword>
<dbReference type="InterPro" id="IPR043137">
    <property type="entry name" value="GGT_ssub_C"/>
</dbReference>
<keyword evidence="4" id="KW-0865">Zymogen</keyword>
<dbReference type="GO" id="GO:0036374">
    <property type="term" value="F:glutathione hydrolase activity"/>
    <property type="evidence" value="ECO:0007669"/>
    <property type="project" value="UniProtKB-EC"/>
</dbReference>
<dbReference type="PRINTS" id="PR01210">
    <property type="entry name" value="GGTRANSPTASE"/>
</dbReference>
<evidence type="ECO:0000256" key="1">
    <source>
        <dbReference type="ARBA" id="ARBA00009381"/>
    </source>
</evidence>
<keyword evidence="3 5" id="KW-0378">Hydrolase</keyword>
<dbReference type="GO" id="GO:0103068">
    <property type="term" value="F:leukotriene C4 gamma-glutamyl transferase activity"/>
    <property type="evidence" value="ECO:0007669"/>
    <property type="project" value="UniProtKB-EC"/>
</dbReference>
<dbReference type="Proteomes" id="UP000532440">
    <property type="component" value="Unassembled WGS sequence"/>
</dbReference>
<comment type="similarity">
    <text evidence="1">Belongs to the gamma-glutamyltransferase family.</text>
</comment>
<keyword evidence="6" id="KW-1185">Reference proteome</keyword>
<evidence type="ECO:0000313" key="6">
    <source>
        <dbReference type="Proteomes" id="UP000532440"/>
    </source>
</evidence>
<dbReference type="Gene3D" id="1.10.246.130">
    <property type="match status" value="1"/>
</dbReference>
<evidence type="ECO:0000256" key="2">
    <source>
        <dbReference type="ARBA" id="ARBA00022679"/>
    </source>
</evidence>
<dbReference type="InterPro" id="IPR051792">
    <property type="entry name" value="GGT_bact"/>
</dbReference>
<organism evidence="5 6">
    <name type="scientific">Quisquiliibacterium transsilvanicum</name>
    <dbReference type="NCBI Taxonomy" id="1549638"/>
    <lineage>
        <taxon>Bacteria</taxon>
        <taxon>Pseudomonadati</taxon>
        <taxon>Pseudomonadota</taxon>
        <taxon>Betaproteobacteria</taxon>
        <taxon>Burkholderiales</taxon>
        <taxon>Burkholderiaceae</taxon>
        <taxon>Quisquiliibacterium</taxon>
    </lineage>
</organism>
<dbReference type="PANTHER" id="PTHR43199">
    <property type="entry name" value="GLUTATHIONE HYDROLASE"/>
    <property type="match status" value="1"/>
</dbReference>
<proteinExistence type="inferred from homology"/>
<dbReference type="RefSeq" id="WP_183967328.1">
    <property type="nucleotide sequence ID" value="NZ_BAABEW010000002.1"/>
</dbReference>
<gene>
    <name evidence="5" type="ORF">HNQ70_002187</name>
</gene>
<dbReference type="SUPFAM" id="SSF56235">
    <property type="entry name" value="N-terminal nucleophile aminohydrolases (Ntn hydrolases)"/>
    <property type="match status" value="1"/>
</dbReference>
<dbReference type="PANTHER" id="PTHR43199:SF1">
    <property type="entry name" value="GLUTATHIONE HYDROLASE PROENZYME"/>
    <property type="match status" value="1"/>
</dbReference>
<keyword evidence="5" id="KW-0012">Acyltransferase</keyword>
<name>A0A7W8M8V2_9BURK</name>
<evidence type="ECO:0000256" key="3">
    <source>
        <dbReference type="ARBA" id="ARBA00022801"/>
    </source>
</evidence>
<evidence type="ECO:0000256" key="4">
    <source>
        <dbReference type="ARBA" id="ARBA00023145"/>
    </source>
</evidence>
<sequence>MVSAPQPEAVEAGLDILASGGNVVDAAIGAALVQTAVDPQMCGIAGFGSMHLHLPDRGVHELIDFHGRAPLATRPDMWSDRIVGECDDGFGFMLRGQVSELGYQSMTTPLTIKAFDQALSRFGSRPLSQLIEPAIAYCEEGFPVRPHVHRFWTEPAMSGRIERVRVLKDFPATAKIYTRPDGSIHKIGEILRNPDMGRTYRRIAEHGVDDFYEGKIGHRIAADMAAHGGLIILEDLARCATETAQPLWTTYRGHRVATNPLPGGGLLIVMMLNILEHFDLAAMGHDSPEYIAAVSEAMKIATVAKDTRMGDPRFVDVPVAEFTSKEWAARMADRIRRGEKTSVPRINPGGKESRETTHICVADASGACVTMTHSLGSSSGVVTEGLGFMYNNCMMVFDPRPGRPGSLAPGKARFSAMSPTIVFRGDAPFFLVGAPGGTTITMGNLQAILNAVDFGMDAQQAVSAPRFCATSDTIELTNRILRSTQRALEARGYPVVRHAFSHMAPLVHAIRIVDGRLDGGADPAGDGMAAGF</sequence>
<dbReference type="EC" id="2.3.2.2" evidence="5"/>
<dbReference type="InterPro" id="IPR029055">
    <property type="entry name" value="Ntn_hydrolases_N"/>
</dbReference>
<evidence type="ECO:0000313" key="5">
    <source>
        <dbReference type="EMBL" id="MBB5272173.1"/>
    </source>
</evidence>
<dbReference type="Gene3D" id="3.60.20.40">
    <property type="match status" value="1"/>
</dbReference>
<dbReference type="EC" id="3.4.19.13" evidence="5"/>